<dbReference type="EMBL" id="BMOD01000005">
    <property type="protein sequence ID" value="GGJ31956.1"/>
    <property type="molecule type" value="Genomic_DNA"/>
</dbReference>
<evidence type="ECO:0000259" key="5">
    <source>
        <dbReference type="PROSITE" id="PS50893"/>
    </source>
</evidence>
<gene>
    <name evidence="6" type="ORF">GCM10008938_17650</name>
</gene>
<dbReference type="PROSITE" id="PS00211">
    <property type="entry name" value="ABC_TRANSPORTER_1"/>
    <property type="match status" value="1"/>
</dbReference>
<dbReference type="InterPro" id="IPR003593">
    <property type="entry name" value="AAA+_ATPase"/>
</dbReference>
<dbReference type="Gene3D" id="3.40.50.300">
    <property type="entry name" value="P-loop containing nucleotide triphosphate hydrolases"/>
    <property type="match status" value="1"/>
</dbReference>
<proteinExistence type="inferred from homology"/>
<dbReference type="GO" id="GO:0005524">
    <property type="term" value="F:ATP binding"/>
    <property type="evidence" value="ECO:0007669"/>
    <property type="project" value="UniProtKB-KW"/>
</dbReference>
<keyword evidence="7" id="KW-1185">Reference proteome</keyword>
<evidence type="ECO:0000256" key="1">
    <source>
        <dbReference type="ARBA" id="ARBA00005417"/>
    </source>
</evidence>
<dbReference type="PANTHER" id="PTHR43776:SF7">
    <property type="entry name" value="D,D-DIPEPTIDE TRANSPORT ATP-BINDING PROTEIN DDPF-RELATED"/>
    <property type="match status" value="1"/>
</dbReference>
<dbReference type="PROSITE" id="PS50893">
    <property type="entry name" value="ABC_TRANSPORTER_2"/>
    <property type="match status" value="1"/>
</dbReference>
<protein>
    <submittedName>
        <fullName evidence="6">ABC transporter ATP-binding protein</fullName>
    </submittedName>
</protein>
<evidence type="ECO:0000313" key="7">
    <source>
        <dbReference type="Proteomes" id="UP000632222"/>
    </source>
</evidence>
<sequence>MTQKPAFQKDMSFTEKDQPLLEVKNLQKYFPIRGGILSRVVANVKAVDDVSFSLSRGEVVGLVGESGSGKTTVGRSLLRLIEPSGGEVKFEGVDITKLSKAQMREYRKKMQIIFQDPFASLNPRMTVADIIGEALQIHHIGTPQERTERVGALLKRVGLLPEHMRRYPHEFSGGQRQRIGIARALAVDPSFIVADEPVSALDVSIQAQVVNLIQDLQKEMNLTVLFIAHDLAVVEYICDRVIVMYLGRIMEIATSRELYLNPKHPYTEALLSAAPIPDPTVKRDRIILEGDIPSPINPPSGCVFRTRCRYAIAECANKVPELREVAPGHFKACIRDDIL</sequence>
<dbReference type="InterPro" id="IPR027417">
    <property type="entry name" value="P-loop_NTPase"/>
</dbReference>
<dbReference type="NCBIfam" id="NF008453">
    <property type="entry name" value="PRK11308.1"/>
    <property type="match status" value="1"/>
</dbReference>
<evidence type="ECO:0000256" key="3">
    <source>
        <dbReference type="ARBA" id="ARBA00022741"/>
    </source>
</evidence>
<feature type="domain" description="ABC transporter" evidence="5">
    <location>
        <begin position="21"/>
        <end position="271"/>
    </location>
</feature>
<dbReference type="CDD" id="cd03257">
    <property type="entry name" value="ABC_NikE_OppD_transporters"/>
    <property type="match status" value="1"/>
</dbReference>
<evidence type="ECO:0000313" key="6">
    <source>
        <dbReference type="EMBL" id="GGJ31956.1"/>
    </source>
</evidence>
<dbReference type="InterPro" id="IPR050319">
    <property type="entry name" value="ABC_transp_ATP-bind"/>
</dbReference>
<evidence type="ECO:0000256" key="2">
    <source>
        <dbReference type="ARBA" id="ARBA00022448"/>
    </source>
</evidence>
<dbReference type="Proteomes" id="UP000632222">
    <property type="component" value="Unassembled WGS sequence"/>
</dbReference>
<dbReference type="InterPro" id="IPR003439">
    <property type="entry name" value="ABC_transporter-like_ATP-bd"/>
</dbReference>
<comment type="caution">
    <text evidence="6">The sequence shown here is derived from an EMBL/GenBank/DDBJ whole genome shotgun (WGS) entry which is preliminary data.</text>
</comment>
<dbReference type="NCBIfam" id="TIGR01727">
    <property type="entry name" value="oligo_HPY"/>
    <property type="match status" value="1"/>
</dbReference>
<dbReference type="PANTHER" id="PTHR43776">
    <property type="entry name" value="TRANSPORT ATP-BINDING PROTEIN"/>
    <property type="match status" value="1"/>
</dbReference>
<accession>A0ABQ2D0K0</accession>
<keyword evidence="2" id="KW-0813">Transport</keyword>
<keyword evidence="4 6" id="KW-0067">ATP-binding</keyword>
<dbReference type="SUPFAM" id="SSF52540">
    <property type="entry name" value="P-loop containing nucleoside triphosphate hydrolases"/>
    <property type="match status" value="1"/>
</dbReference>
<dbReference type="InterPro" id="IPR013563">
    <property type="entry name" value="Oligopep_ABC_C"/>
</dbReference>
<name>A0ABQ2D0K0_9DEIO</name>
<keyword evidence="3" id="KW-0547">Nucleotide-binding</keyword>
<dbReference type="Pfam" id="PF08352">
    <property type="entry name" value="oligo_HPY"/>
    <property type="match status" value="1"/>
</dbReference>
<evidence type="ECO:0000256" key="4">
    <source>
        <dbReference type="ARBA" id="ARBA00022840"/>
    </source>
</evidence>
<dbReference type="SMART" id="SM00382">
    <property type="entry name" value="AAA"/>
    <property type="match status" value="1"/>
</dbReference>
<dbReference type="RefSeq" id="WP_308425001.1">
    <property type="nucleotide sequence ID" value="NZ_BMOD01000005.1"/>
</dbReference>
<dbReference type="InterPro" id="IPR017871">
    <property type="entry name" value="ABC_transporter-like_CS"/>
</dbReference>
<organism evidence="6 7">
    <name type="scientific">Deinococcus roseus</name>
    <dbReference type="NCBI Taxonomy" id="392414"/>
    <lineage>
        <taxon>Bacteria</taxon>
        <taxon>Thermotogati</taxon>
        <taxon>Deinococcota</taxon>
        <taxon>Deinococci</taxon>
        <taxon>Deinococcales</taxon>
        <taxon>Deinococcaceae</taxon>
        <taxon>Deinococcus</taxon>
    </lineage>
</organism>
<reference evidence="7" key="1">
    <citation type="journal article" date="2019" name="Int. J. Syst. Evol. Microbiol.">
        <title>The Global Catalogue of Microorganisms (GCM) 10K type strain sequencing project: providing services to taxonomists for standard genome sequencing and annotation.</title>
        <authorList>
            <consortium name="The Broad Institute Genomics Platform"/>
            <consortium name="The Broad Institute Genome Sequencing Center for Infectious Disease"/>
            <person name="Wu L."/>
            <person name="Ma J."/>
        </authorList>
    </citation>
    <scope>NUCLEOTIDE SEQUENCE [LARGE SCALE GENOMIC DNA]</scope>
    <source>
        <strain evidence="7">JCM 14370</strain>
    </source>
</reference>
<comment type="similarity">
    <text evidence="1">Belongs to the ABC transporter superfamily.</text>
</comment>
<dbReference type="Pfam" id="PF00005">
    <property type="entry name" value="ABC_tran"/>
    <property type="match status" value="1"/>
</dbReference>